<evidence type="ECO:0000256" key="6">
    <source>
        <dbReference type="ARBA" id="ARBA00022884"/>
    </source>
</evidence>
<dbReference type="SUPFAM" id="SSF54786">
    <property type="entry name" value="YcfA/nrd intein domain"/>
    <property type="match status" value="1"/>
</dbReference>
<evidence type="ECO:0000256" key="2">
    <source>
        <dbReference type="ARBA" id="ARBA00022649"/>
    </source>
</evidence>
<evidence type="ECO:0000256" key="1">
    <source>
        <dbReference type="ARBA" id="ARBA00006620"/>
    </source>
</evidence>
<dbReference type="GO" id="GO:0003729">
    <property type="term" value="F:mRNA binding"/>
    <property type="evidence" value="ECO:0007669"/>
    <property type="project" value="InterPro"/>
</dbReference>
<dbReference type="OrthoDB" id="7998810at2"/>
<evidence type="ECO:0000313" key="8">
    <source>
        <dbReference type="EMBL" id="SNB76393.1"/>
    </source>
</evidence>
<keyword evidence="5" id="KW-0378">Hydrolase</keyword>
<protein>
    <submittedName>
        <fullName evidence="8">Predicted RNA binding protein YcfA, dsRBD-like fold, HicA-like mRNA interferase family</fullName>
    </submittedName>
</protein>
<dbReference type="GO" id="GO:0004519">
    <property type="term" value="F:endonuclease activity"/>
    <property type="evidence" value="ECO:0007669"/>
    <property type="project" value="UniProtKB-KW"/>
</dbReference>
<accession>A0A212RUM4</accession>
<keyword evidence="9" id="KW-1185">Reference proteome</keyword>
<keyword evidence="3" id="KW-0540">Nuclease</keyword>
<organism evidence="8 9">
    <name type="scientific">Rhodoblastus acidophilus</name>
    <name type="common">Rhodopseudomonas acidophila</name>
    <dbReference type="NCBI Taxonomy" id="1074"/>
    <lineage>
        <taxon>Bacteria</taxon>
        <taxon>Pseudomonadati</taxon>
        <taxon>Pseudomonadota</taxon>
        <taxon>Alphaproteobacteria</taxon>
        <taxon>Hyphomicrobiales</taxon>
        <taxon>Rhodoblastaceae</taxon>
        <taxon>Rhodoblastus</taxon>
    </lineage>
</organism>
<evidence type="ECO:0000256" key="4">
    <source>
        <dbReference type="ARBA" id="ARBA00022759"/>
    </source>
</evidence>
<evidence type="ECO:0000313" key="9">
    <source>
        <dbReference type="Proteomes" id="UP000198418"/>
    </source>
</evidence>
<dbReference type="Pfam" id="PF07927">
    <property type="entry name" value="HicA_toxin"/>
    <property type="match status" value="1"/>
</dbReference>
<name>A0A212RUM4_RHOAC</name>
<evidence type="ECO:0000256" key="5">
    <source>
        <dbReference type="ARBA" id="ARBA00022801"/>
    </source>
</evidence>
<keyword evidence="6" id="KW-0694">RNA-binding</keyword>
<dbReference type="EMBL" id="FYDG01000007">
    <property type="protein sequence ID" value="SNB76393.1"/>
    <property type="molecule type" value="Genomic_DNA"/>
</dbReference>
<keyword evidence="7" id="KW-0346">Stress response</keyword>
<dbReference type="Gene3D" id="3.30.920.30">
    <property type="entry name" value="Hypothetical protein"/>
    <property type="match status" value="1"/>
</dbReference>
<keyword evidence="2" id="KW-1277">Toxin-antitoxin system</keyword>
<evidence type="ECO:0000256" key="3">
    <source>
        <dbReference type="ARBA" id="ARBA00022722"/>
    </source>
</evidence>
<reference evidence="9" key="1">
    <citation type="submission" date="2017-06" db="EMBL/GenBank/DDBJ databases">
        <authorList>
            <person name="Varghese N."/>
            <person name="Submissions S."/>
        </authorList>
    </citation>
    <scope>NUCLEOTIDE SEQUENCE [LARGE SCALE GENOMIC DNA]</scope>
    <source>
        <strain evidence="9">DSM 137</strain>
    </source>
</reference>
<dbReference type="AlphaFoldDB" id="A0A212RUM4"/>
<dbReference type="Proteomes" id="UP000198418">
    <property type="component" value="Unassembled WGS sequence"/>
</dbReference>
<dbReference type="InterPro" id="IPR038570">
    <property type="entry name" value="HicA_sf"/>
</dbReference>
<dbReference type="GO" id="GO:0016787">
    <property type="term" value="F:hydrolase activity"/>
    <property type="evidence" value="ECO:0007669"/>
    <property type="project" value="UniProtKB-KW"/>
</dbReference>
<keyword evidence="4" id="KW-0255">Endonuclease</keyword>
<comment type="similarity">
    <text evidence="1">Belongs to the HicA mRNA interferase family.</text>
</comment>
<evidence type="ECO:0000256" key="7">
    <source>
        <dbReference type="ARBA" id="ARBA00023016"/>
    </source>
</evidence>
<dbReference type="RefSeq" id="WP_088521382.1">
    <property type="nucleotide sequence ID" value="NZ_FYDG01000007.1"/>
</dbReference>
<dbReference type="InterPro" id="IPR012933">
    <property type="entry name" value="HicA_mRNA_interferase"/>
</dbReference>
<gene>
    <name evidence="8" type="ORF">SAMN06265338_107153</name>
</gene>
<proteinExistence type="inferred from homology"/>
<sequence>MPKPETNTRKIIARLEAEGWYNVGGGSHDRFVHDDRPGIMIPVPRHRELTPGTARSIAKAAGWF</sequence>